<feature type="region of interest" description="Disordered" evidence="1">
    <location>
        <begin position="634"/>
        <end position="682"/>
    </location>
</feature>
<dbReference type="Proteomes" id="UP001372834">
    <property type="component" value="Unassembled WGS sequence"/>
</dbReference>
<protein>
    <submittedName>
        <fullName evidence="2">Uncharacterized protein</fullName>
    </submittedName>
</protein>
<evidence type="ECO:0000313" key="3">
    <source>
        <dbReference type="Proteomes" id="UP001372834"/>
    </source>
</evidence>
<feature type="compositionally biased region" description="Basic and acidic residues" evidence="1">
    <location>
        <begin position="501"/>
        <end position="514"/>
    </location>
</feature>
<sequence length="834" mass="94073">MDVNDSKPIINAVSVGSEVCEARCCPDDYMYLTPVGSPAKEGENANNSASSILRLTCPSSSPSVMSSDIGSQQKNMSKQESYFLLPPPYSSRKSSSSSKPLLSESPSSSLTLSDCDEFHSPRPESSQNYLNQENSSTKKIQFSPRKIISTSKEPFHLLQPHSFYPSVNKTEEDPVCTLTFISGDETDQETEHVLKKYTKSPEFLQLKDSVSADEINEKVDKAQKALRSNPSESTLLKDIINVPRLKNRPRNNSLVNVDQKQELLHHRNSSLDSLNAISGTKLAENPYGSLREPKRNKFLNITTRKSSLDSLNSVEKWCVNPLHEFHQKEKESFVPPNTMDEDKGTGGTLYSSQVKLLEQQTFSPGEHFELGKCEKNPCQPGLQEPLFCGKKSGDNSVEMNSKTTAKTQLDRTAEKALHQNNLQILEPMPVADGTLSGKSSSPYDLSKLKKPSSRLVDILEYCKKNSRGRPNVSSPVKYVSHVTLLPGEESASSSSRNLVTDYEKSTDPLKDDLRQTLSNNFGPFGSREKRKNFACCIQQSKDSEFAFTPLENESEKDLDVSCGSVKKMFSTDTIGSVRRKSKGKNKEKDIGKRKMKEAKSSSTENEKGKQKIHRLDQSYCDLLKQLHDEMQKQRAKMPKKQLGRLCRSDPPRITKAHEKNSSKAEVKPLGSGGEGSGAESFYDFNFRSQANTTEEECSEFDCEPYSKRPQPKEKVKLERMESFYDNKISTHVKLERIESLYENQKKTPKSEDSCDSEVRNYNTDNLDVPFFPDCESEEERVSPPKPLMTFLPSEWWPVVDAPKTNLAWDWRPPEEVRYPLGLIWVHEKKRTKAH</sequence>
<feature type="compositionally biased region" description="Basic and acidic residues" evidence="1">
    <location>
        <begin position="646"/>
        <end position="666"/>
    </location>
</feature>
<accession>A0AAN8S9D6</accession>
<reference evidence="2 3" key="1">
    <citation type="submission" date="2023-10" db="EMBL/GenBank/DDBJ databases">
        <title>Genomes of two closely related lineages of the louse Polyplax serrata with different host specificities.</title>
        <authorList>
            <person name="Martinu J."/>
            <person name="Tarabai H."/>
            <person name="Stefka J."/>
            <person name="Hypsa V."/>
        </authorList>
    </citation>
    <scope>NUCLEOTIDE SEQUENCE [LARGE SCALE GENOMIC DNA]</scope>
    <source>
        <strain evidence="2">HR10_N</strain>
    </source>
</reference>
<gene>
    <name evidence="2" type="ORF">RUM43_003358</name>
</gene>
<feature type="compositionally biased region" description="Polar residues" evidence="1">
    <location>
        <begin position="123"/>
        <end position="140"/>
    </location>
</feature>
<comment type="caution">
    <text evidence="2">The sequence shown here is derived from an EMBL/GenBank/DDBJ whole genome shotgun (WGS) entry which is preliminary data.</text>
</comment>
<feature type="region of interest" description="Disordered" evidence="1">
    <location>
        <begin position="576"/>
        <end position="612"/>
    </location>
</feature>
<name>A0AAN8S9D6_POLSC</name>
<dbReference type="AlphaFoldDB" id="A0AAN8S9D6"/>
<feature type="region of interest" description="Disordered" evidence="1">
    <location>
        <begin position="487"/>
        <end position="515"/>
    </location>
</feature>
<dbReference type="EMBL" id="JAWJWE010000036">
    <property type="protein sequence ID" value="KAK6629541.1"/>
    <property type="molecule type" value="Genomic_DNA"/>
</dbReference>
<organism evidence="2 3">
    <name type="scientific">Polyplax serrata</name>
    <name type="common">Common mouse louse</name>
    <dbReference type="NCBI Taxonomy" id="468196"/>
    <lineage>
        <taxon>Eukaryota</taxon>
        <taxon>Metazoa</taxon>
        <taxon>Ecdysozoa</taxon>
        <taxon>Arthropoda</taxon>
        <taxon>Hexapoda</taxon>
        <taxon>Insecta</taxon>
        <taxon>Pterygota</taxon>
        <taxon>Neoptera</taxon>
        <taxon>Paraneoptera</taxon>
        <taxon>Psocodea</taxon>
        <taxon>Troctomorpha</taxon>
        <taxon>Phthiraptera</taxon>
        <taxon>Anoplura</taxon>
        <taxon>Polyplacidae</taxon>
        <taxon>Polyplax</taxon>
    </lineage>
</organism>
<proteinExistence type="predicted"/>
<evidence type="ECO:0000256" key="1">
    <source>
        <dbReference type="SAM" id="MobiDB-lite"/>
    </source>
</evidence>
<evidence type="ECO:0000313" key="2">
    <source>
        <dbReference type="EMBL" id="KAK6629541.1"/>
    </source>
</evidence>
<feature type="compositionally biased region" description="Low complexity" evidence="1">
    <location>
        <begin position="90"/>
        <end position="113"/>
    </location>
</feature>
<feature type="region of interest" description="Disordered" evidence="1">
    <location>
        <begin position="83"/>
        <end position="142"/>
    </location>
</feature>